<dbReference type="PANTHER" id="PTHR10270:SF317">
    <property type="entry name" value="TRANSCRIPTION FACTOR SOX-15-RELATED"/>
    <property type="match status" value="1"/>
</dbReference>
<gene>
    <name evidence="4" type="ORF">KQX54_004279</name>
</gene>
<dbReference type="GO" id="GO:0000978">
    <property type="term" value="F:RNA polymerase II cis-regulatory region sequence-specific DNA binding"/>
    <property type="evidence" value="ECO:0007669"/>
    <property type="project" value="TreeGrafter"/>
</dbReference>
<dbReference type="GO" id="GO:0030154">
    <property type="term" value="P:cell differentiation"/>
    <property type="evidence" value="ECO:0007669"/>
    <property type="project" value="TreeGrafter"/>
</dbReference>
<evidence type="ECO:0000313" key="4">
    <source>
        <dbReference type="EMBL" id="KAH0539358.1"/>
    </source>
</evidence>
<evidence type="ECO:0000259" key="3">
    <source>
        <dbReference type="PROSITE" id="PS50118"/>
    </source>
</evidence>
<organism evidence="4 5">
    <name type="scientific">Cotesia glomerata</name>
    <name type="common">Lepidopteran parasitic wasp</name>
    <name type="synonym">Apanteles glomeratus</name>
    <dbReference type="NCBI Taxonomy" id="32391"/>
    <lineage>
        <taxon>Eukaryota</taxon>
        <taxon>Metazoa</taxon>
        <taxon>Ecdysozoa</taxon>
        <taxon>Arthropoda</taxon>
        <taxon>Hexapoda</taxon>
        <taxon>Insecta</taxon>
        <taxon>Pterygota</taxon>
        <taxon>Neoptera</taxon>
        <taxon>Endopterygota</taxon>
        <taxon>Hymenoptera</taxon>
        <taxon>Apocrita</taxon>
        <taxon>Ichneumonoidea</taxon>
        <taxon>Braconidae</taxon>
        <taxon>Microgastrinae</taxon>
        <taxon>Cotesia</taxon>
    </lineage>
</organism>
<dbReference type="PROSITE" id="PS50118">
    <property type="entry name" value="HMG_BOX_2"/>
    <property type="match status" value="1"/>
</dbReference>
<evidence type="ECO:0000313" key="5">
    <source>
        <dbReference type="Proteomes" id="UP000826195"/>
    </source>
</evidence>
<dbReference type="PANTHER" id="PTHR10270">
    <property type="entry name" value="SOX TRANSCRIPTION FACTOR"/>
    <property type="match status" value="1"/>
</dbReference>
<reference evidence="4 5" key="1">
    <citation type="journal article" date="2021" name="J. Hered.">
        <title>A chromosome-level genome assembly of the parasitoid wasp, Cotesia glomerata (Hymenoptera: Braconidae).</title>
        <authorList>
            <person name="Pinto B.J."/>
            <person name="Weis J.J."/>
            <person name="Gamble T."/>
            <person name="Ode P.J."/>
            <person name="Paul R."/>
            <person name="Zaspel J.M."/>
        </authorList>
    </citation>
    <scope>NUCLEOTIDE SEQUENCE [LARGE SCALE GENOMIC DNA]</scope>
    <source>
        <strain evidence="4">CgM1</strain>
    </source>
</reference>
<dbReference type="GO" id="GO:0005634">
    <property type="term" value="C:nucleus"/>
    <property type="evidence" value="ECO:0007669"/>
    <property type="project" value="UniProtKB-UniRule"/>
</dbReference>
<comment type="caution">
    <text evidence="4">The sequence shown here is derived from an EMBL/GenBank/DDBJ whole genome shotgun (WGS) entry which is preliminary data.</text>
</comment>
<feature type="domain" description="HMG box" evidence="3">
    <location>
        <begin position="115"/>
        <end position="149"/>
    </location>
</feature>
<dbReference type="InterPro" id="IPR050140">
    <property type="entry name" value="SRY-related_HMG-box_TF-like"/>
</dbReference>
<keyword evidence="2" id="KW-0539">Nucleus</keyword>
<dbReference type="InterPro" id="IPR009071">
    <property type="entry name" value="HMG_box_dom"/>
</dbReference>
<dbReference type="Gene3D" id="1.10.30.10">
    <property type="entry name" value="High mobility group box domain"/>
    <property type="match status" value="1"/>
</dbReference>
<name>A0AAV7I0Q2_COTGL</name>
<protein>
    <recommendedName>
        <fullName evidence="3">HMG box domain-containing protein</fullName>
    </recommendedName>
</protein>
<dbReference type="AlphaFoldDB" id="A0AAV7I0Q2"/>
<keyword evidence="5" id="KW-1185">Reference proteome</keyword>
<sequence length="200" mass="22006">MLENYDRSGATPPPQMNYASSQGLLALHNSMYPGATRTYDVDSSMDGNDGSMSMDPQIISIPGVLNSPVQQRLEDMPWLTSGPPLDYQQSLSMPSVVKMCHPSTSTQRILKEQRIRRPMNAFMVWAKVERKKLADENPDLHNADLSKMLVNRVKLVINPSTIALTGSLSSWRVHLGLSAIGIRNIAGVLVISSRSTASKL</sequence>
<dbReference type="SUPFAM" id="SSF47095">
    <property type="entry name" value="HMG-box"/>
    <property type="match status" value="1"/>
</dbReference>
<evidence type="ECO:0000256" key="1">
    <source>
        <dbReference type="ARBA" id="ARBA00023125"/>
    </source>
</evidence>
<dbReference type="EMBL" id="JAHXZJ010002609">
    <property type="protein sequence ID" value="KAH0539358.1"/>
    <property type="molecule type" value="Genomic_DNA"/>
</dbReference>
<accession>A0AAV7I0Q2</accession>
<dbReference type="Pfam" id="PF00505">
    <property type="entry name" value="HMG_box"/>
    <property type="match status" value="1"/>
</dbReference>
<feature type="DNA-binding region" description="HMG box" evidence="2">
    <location>
        <begin position="115"/>
        <end position="149"/>
    </location>
</feature>
<keyword evidence="1 2" id="KW-0238">DNA-binding</keyword>
<dbReference type="InterPro" id="IPR036910">
    <property type="entry name" value="HMG_box_dom_sf"/>
</dbReference>
<evidence type="ECO:0000256" key="2">
    <source>
        <dbReference type="PROSITE-ProRule" id="PRU00267"/>
    </source>
</evidence>
<dbReference type="GO" id="GO:0001228">
    <property type="term" value="F:DNA-binding transcription activator activity, RNA polymerase II-specific"/>
    <property type="evidence" value="ECO:0007669"/>
    <property type="project" value="TreeGrafter"/>
</dbReference>
<proteinExistence type="predicted"/>
<dbReference type="Proteomes" id="UP000826195">
    <property type="component" value="Unassembled WGS sequence"/>
</dbReference>